<dbReference type="Proteomes" id="UP000215181">
    <property type="component" value="Unassembled WGS sequence"/>
</dbReference>
<feature type="transmembrane region" description="Helical" evidence="17">
    <location>
        <begin position="154"/>
        <end position="175"/>
    </location>
</feature>
<dbReference type="Gene3D" id="6.10.340.10">
    <property type="match status" value="1"/>
</dbReference>
<dbReference type="Pfam" id="PF00672">
    <property type="entry name" value="HAMP"/>
    <property type="match status" value="1"/>
</dbReference>
<dbReference type="EC" id="2.7.13.3" evidence="3"/>
<dbReference type="InterPro" id="IPR003594">
    <property type="entry name" value="HATPase_dom"/>
</dbReference>
<organism evidence="22 23">
    <name type="scientific">Thauera propionica</name>
    <dbReference type="NCBI Taxonomy" id="2019431"/>
    <lineage>
        <taxon>Bacteria</taxon>
        <taxon>Pseudomonadati</taxon>
        <taxon>Pseudomonadota</taxon>
        <taxon>Betaproteobacteria</taxon>
        <taxon>Rhodocyclales</taxon>
        <taxon>Zoogloeaceae</taxon>
        <taxon>Thauera</taxon>
    </lineage>
</organism>
<dbReference type="GO" id="GO:0005886">
    <property type="term" value="C:plasma membrane"/>
    <property type="evidence" value="ECO:0007669"/>
    <property type="project" value="UniProtKB-SubCell"/>
</dbReference>
<keyword evidence="23" id="KW-1185">Reference proteome</keyword>
<keyword evidence="5 15" id="KW-0597">Phosphoprotein</keyword>
<evidence type="ECO:0000313" key="23">
    <source>
        <dbReference type="Proteomes" id="UP000215181"/>
    </source>
</evidence>
<feature type="domain" description="Response regulatory" evidence="19">
    <location>
        <begin position="530"/>
        <end position="647"/>
    </location>
</feature>
<dbReference type="InterPro" id="IPR001789">
    <property type="entry name" value="Sig_transdc_resp-reg_receiver"/>
</dbReference>
<protein>
    <recommendedName>
        <fullName evidence="3">histidine kinase</fullName>
        <ecNumber evidence="3">2.7.13.3</ecNumber>
    </recommendedName>
</protein>
<dbReference type="InterPro" id="IPR003660">
    <property type="entry name" value="HAMP_dom"/>
</dbReference>
<dbReference type="SUPFAM" id="SSF52172">
    <property type="entry name" value="CheY-like"/>
    <property type="match status" value="1"/>
</dbReference>
<evidence type="ECO:0000256" key="17">
    <source>
        <dbReference type="SAM" id="Phobius"/>
    </source>
</evidence>
<evidence type="ECO:0000256" key="14">
    <source>
        <dbReference type="PROSITE-ProRule" id="PRU00110"/>
    </source>
</evidence>
<evidence type="ECO:0000259" key="21">
    <source>
        <dbReference type="PROSITE" id="PS50894"/>
    </source>
</evidence>
<keyword evidence="12" id="KW-0902">Two-component regulatory system</keyword>
<dbReference type="SUPFAM" id="SSF55874">
    <property type="entry name" value="ATPase domain of HSP90 chaperone/DNA topoisomerase II/histidine kinase"/>
    <property type="match status" value="1"/>
</dbReference>
<evidence type="ECO:0000256" key="6">
    <source>
        <dbReference type="ARBA" id="ARBA00022679"/>
    </source>
</evidence>
<dbReference type="InterPro" id="IPR011006">
    <property type="entry name" value="CheY-like_superfamily"/>
</dbReference>
<dbReference type="AlphaFoldDB" id="A0A235F0X2"/>
<dbReference type="CDD" id="cd06225">
    <property type="entry name" value="HAMP"/>
    <property type="match status" value="1"/>
</dbReference>
<evidence type="ECO:0000256" key="16">
    <source>
        <dbReference type="SAM" id="Coils"/>
    </source>
</evidence>
<dbReference type="InterPro" id="IPR003661">
    <property type="entry name" value="HisK_dim/P_dom"/>
</dbReference>
<dbReference type="Pfam" id="PF00512">
    <property type="entry name" value="HisKA"/>
    <property type="match status" value="1"/>
</dbReference>
<dbReference type="PROSITE" id="PS50110">
    <property type="entry name" value="RESPONSE_REGULATORY"/>
    <property type="match status" value="1"/>
</dbReference>
<dbReference type="InterPro" id="IPR008207">
    <property type="entry name" value="Sig_transdc_His_kin_Hpt_dom"/>
</dbReference>
<keyword evidence="4" id="KW-1003">Cell membrane</keyword>
<dbReference type="PANTHER" id="PTHR45339">
    <property type="entry name" value="HYBRID SIGNAL TRANSDUCTION HISTIDINE KINASE J"/>
    <property type="match status" value="1"/>
</dbReference>
<evidence type="ECO:0000256" key="11">
    <source>
        <dbReference type="ARBA" id="ARBA00022989"/>
    </source>
</evidence>
<dbReference type="SUPFAM" id="SSF47384">
    <property type="entry name" value="Homodimeric domain of signal transducing histidine kinase"/>
    <property type="match status" value="1"/>
</dbReference>
<keyword evidence="10" id="KW-0067">ATP-binding</keyword>
<dbReference type="SMART" id="SM00304">
    <property type="entry name" value="HAMP"/>
    <property type="match status" value="1"/>
</dbReference>
<feature type="modified residue" description="Phosphohistidine" evidence="14">
    <location>
        <position position="729"/>
    </location>
</feature>
<dbReference type="FunFam" id="1.10.287.130:FF:000004">
    <property type="entry name" value="Ethylene receptor 1"/>
    <property type="match status" value="1"/>
</dbReference>
<keyword evidence="9 22" id="KW-0418">Kinase</keyword>
<proteinExistence type="predicted"/>
<dbReference type="Gene3D" id="1.10.287.130">
    <property type="match status" value="1"/>
</dbReference>
<dbReference type="CDD" id="cd00082">
    <property type="entry name" value="HisKA"/>
    <property type="match status" value="1"/>
</dbReference>
<evidence type="ECO:0000256" key="13">
    <source>
        <dbReference type="ARBA" id="ARBA00023136"/>
    </source>
</evidence>
<evidence type="ECO:0000256" key="12">
    <source>
        <dbReference type="ARBA" id="ARBA00023012"/>
    </source>
</evidence>
<keyword evidence="8" id="KW-0547">Nucleotide-binding</keyword>
<dbReference type="Pfam" id="PF02518">
    <property type="entry name" value="HATPase_c"/>
    <property type="match status" value="1"/>
</dbReference>
<feature type="domain" description="HPt" evidence="21">
    <location>
        <begin position="690"/>
        <end position="787"/>
    </location>
</feature>
<dbReference type="Pfam" id="PF01627">
    <property type="entry name" value="Hpt"/>
    <property type="match status" value="1"/>
</dbReference>
<dbReference type="RefSeq" id="WP_094266809.1">
    <property type="nucleotide sequence ID" value="NZ_NOIH01000003.1"/>
</dbReference>
<dbReference type="Pfam" id="PF00072">
    <property type="entry name" value="Response_reg"/>
    <property type="match status" value="1"/>
</dbReference>
<dbReference type="Gene3D" id="1.20.120.160">
    <property type="entry name" value="HPT domain"/>
    <property type="match status" value="1"/>
</dbReference>
<dbReference type="PROSITE" id="PS50885">
    <property type="entry name" value="HAMP"/>
    <property type="match status" value="1"/>
</dbReference>
<feature type="domain" description="Histidine kinase" evidence="18">
    <location>
        <begin position="272"/>
        <end position="494"/>
    </location>
</feature>
<evidence type="ECO:0000259" key="19">
    <source>
        <dbReference type="PROSITE" id="PS50110"/>
    </source>
</evidence>
<keyword evidence="7 17" id="KW-0812">Transmembrane</keyword>
<evidence type="ECO:0000256" key="7">
    <source>
        <dbReference type="ARBA" id="ARBA00022692"/>
    </source>
</evidence>
<keyword evidence="16" id="KW-0175">Coiled coil</keyword>
<dbReference type="SMART" id="SM00387">
    <property type="entry name" value="HATPase_c"/>
    <property type="match status" value="1"/>
</dbReference>
<dbReference type="CDD" id="cd17546">
    <property type="entry name" value="REC_hyHK_CKI1_RcsC-like"/>
    <property type="match status" value="1"/>
</dbReference>
<reference evidence="22 23" key="1">
    <citation type="submission" date="2017-07" db="EMBL/GenBank/DDBJ databases">
        <title>Thauera sp. KNDSS-Mac4 genome sequence and assembly.</title>
        <authorList>
            <person name="Mayilraj S."/>
        </authorList>
    </citation>
    <scope>NUCLEOTIDE SEQUENCE [LARGE SCALE GENOMIC DNA]</scope>
    <source>
        <strain evidence="22 23">KNDSS-Mac4</strain>
    </source>
</reference>
<dbReference type="OrthoDB" id="8552871at2"/>
<evidence type="ECO:0000256" key="2">
    <source>
        <dbReference type="ARBA" id="ARBA00004651"/>
    </source>
</evidence>
<evidence type="ECO:0000256" key="5">
    <source>
        <dbReference type="ARBA" id="ARBA00022553"/>
    </source>
</evidence>
<dbReference type="InterPro" id="IPR005467">
    <property type="entry name" value="His_kinase_dom"/>
</dbReference>
<feature type="coiled-coil region" evidence="16">
    <location>
        <begin position="224"/>
        <end position="265"/>
    </location>
</feature>
<evidence type="ECO:0000256" key="1">
    <source>
        <dbReference type="ARBA" id="ARBA00000085"/>
    </source>
</evidence>
<dbReference type="PRINTS" id="PR00344">
    <property type="entry name" value="BCTRLSENSOR"/>
</dbReference>
<dbReference type="GO" id="GO:0005524">
    <property type="term" value="F:ATP binding"/>
    <property type="evidence" value="ECO:0007669"/>
    <property type="project" value="UniProtKB-KW"/>
</dbReference>
<dbReference type="CDD" id="cd00088">
    <property type="entry name" value="HPT"/>
    <property type="match status" value="1"/>
</dbReference>
<accession>A0A235F0X2</accession>
<dbReference type="PROSITE" id="PS50109">
    <property type="entry name" value="HIS_KIN"/>
    <property type="match status" value="1"/>
</dbReference>
<dbReference type="CDD" id="cd16922">
    <property type="entry name" value="HATPase_EvgS-ArcB-TorS-like"/>
    <property type="match status" value="1"/>
</dbReference>
<evidence type="ECO:0000259" key="18">
    <source>
        <dbReference type="PROSITE" id="PS50109"/>
    </source>
</evidence>
<evidence type="ECO:0000259" key="20">
    <source>
        <dbReference type="PROSITE" id="PS50885"/>
    </source>
</evidence>
<sequence length="792" mass="84648">MRFRDLPIASKLTRIVAGTTGTAILLAMLVFAAGAIYKVHRAADQRIHTLARLTSQNSQGALAFLDPRAGTAILGALQADPTIRHARLLDANGTPLASYDAPAAAHDADAAAWLIARLLPTRLSFREPVTAGGETIGRLEIEADITDTWRQFSLGLLLLSCIAALAAAVAVLLGLRLQWHITAPISDLAHAAGEVIRNQRYDVRVSKFGNDEVGALVDEFNRMLTEIESRGQALLEHRDNLEREVESRTAELRQAKDSAEAANQAKSRFLATMSHEIRTPMNGILGMTELLLSSPLTPEQNRHARAALQSGEALLAILNDLLDFSKIEAGRMELEHIPLAPARLVNELVELHAPMARDKGLRLEARVAPAVPAAVIGDPTRIRQIIHNLVSNALKFTPSGGITIEVDAHRGATPDQTLLDIEVSDSGIGIDPRLLPKLFEAFSQADNSTTRRFGGTGLGLAIVRQLVELMGGRITAQSEPGRGSRFRLSLPMPVAPASALPDAQAVPPEAPAGAARQGAAGTSGRWQELRVLLVEDNPVNQALAASQLKSLGFTVELAENGAEAVTACQRTQFDFILMDCQMPVMDGFEATRRILADRQDVTGCPIVAMTANTMQGDRERCLEAGMVDFLAKPYRQAELVEVIARWLDAPESKAVAAAPAPAEAVTPTPAPADALDTAVLRTIAAQHSSGNALLRKVVGVFREDGRRQLESLQAAWHNGDIATATRAAHTLKSSSASLGALWLSARCREVELALRAGDTAPIDAGIVDIVQGFETAVTALDAALANMETQLA</sequence>
<evidence type="ECO:0000256" key="8">
    <source>
        <dbReference type="ARBA" id="ARBA00022741"/>
    </source>
</evidence>
<comment type="subcellular location">
    <subcellularLocation>
        <location evidence="2">Cell membrane</location>
        <topology evidence="2">Multi-pass membrane protein</topology>
    </subcellularLocation>
</comment>
<evidence type="ECO:0000256" key="9">
    <source>
        <dbReference type="ARBA" id="ARBA00022777"/>
    </source>
</evidence>
<evidence type="ECO:0000313" key="22">
    <source>
        <dbReference type="EMBL" id="OYD54958.1"/>
    </source>
</evidence>
<comment type="catalytic activity">
    <reaction evidence="1">
        <text>ATP + protein L-histidine = ADP + protein N-phospho-L-histidine.</text>
        <dbReference type="EC" id="2.7.13.3"/>
    </reaction>
</comment>
<dbReference type="Gene3D" id="3.40.50.2300">
    <property type="match status" value="1"/>
</dbReference>
<name>A0A235F0X2_9RHOO</name>
<gene>
    <name evidence="22" type="ORF">CGK74_01740</name>
</gene>
<dbReference type="GO" id="GO:0000155">
    <property type="term" value="F:phosphorelay sensor kinase activity"/>
    <property type="evidence" value="ECO:0007669"/>
    <property type="project" value="InterPro"/>
</dbReference>
<dbReference type="SMART" id="SM00448">
    <property type="entry name" value="REC"/>
    <property type="match status" value="1"/>
</dbReference>
<dbReference type="Pfam" id="PF17152">
    <property type="entry name" value="CHASE8"/>
    <property type="match status" value="1"/>
</dbReference>
<evidence type="ECO:0000256" key="10">
    <source>
        <dbReference type="ARBA" id="ARBA00022840"/>
    </source>
</evidence>
<dbReference type="EMBL" id="NOIH01000003">
    <property type="protein sequence ID" value="OYD54958.1"/>
    <property type="molecule type" value="Genomic_DNA"/>
</dbReference>
<evidence type="ECO:0000256" key="4">
    <source>
        <dbReference type="ARBA" id="ARBA00022475"/>
    </source>
</evidence>
<feature type="modified residue" description="4-aspartylphosphate" evidence="15">
    <location>
        <position position="579"/>
    </location>
</feature>
<dbReference type="InterPro" id="IPR004358">
    <property type="entry name" value="Sig_transdc_His_kin-like_C"/>
</dbReference>
<dbReference type="InterPro" id="IPR036890">
    <property type="entry name" value="HATPase_C_sf"/>
</dbReference>
<dbReference type="InterPro" id="IPR033417">
    <property type="entry name" value="CHASE8"/>
</dbReference>
<dbReference type="SUPFAM" id="SSF158472">
    <property type="entry name" value="HAMP domain-like"/>
    <property type="match status" value="1"/>
</dbReference>
<keyword evidence="11 17" id="KW-1133">Transmembrane helix</keyword>
<keyword evidence="6" id="KW-0808">Transferase</keyword>
<dbReference type="FunFam" id="3.30.565.10:FF:000078">
    <property type="entry name" value="Two-component sensor histidine kinase"/>
    <property type="match status" value="1"/>
</dbReference>
<evidence type="ECO:0000256" key="3">
    <source>
        <dbReference type="ARBA" id="ARBA00012438"/>
    </source>
</evidence>
<feature type="transmembrane region" description="Helical" evidence="17">
    <location>
        <begin position="15"/>
        <end position="37"/>
    </location>
</feature>
<dbReference type="Gene3D" id="3.30.565.10">
    <property type="entry name" value="Histidine kinase-like ATPase, C-terminal domain"/>
    <property type="match status" value="1"/>
</dbReference>
<keyword evidence="13 17" id="KW-0472">Membrane</keyword>
<dbReference type="SUPFAM" id="SSF47226">
    <property type="entry name" value="Histidine-containing phosphotransfer domain, HPT domain"/>
    <property type="match status" value="1"/>
</dbReference>
<feature type="domain" description="HAMP" evidence="20">
    <location>
        <begin position="179"/>
        <end position="232"/>
    </location>
</feature>
<dbReference type="PANTHER" id="PTHR45339:SF1">
    <property type="entry name" value="HYBRID SIGNAL TRANSDUCTION HISTIDINE KINASE J"/>
    <property type="match status" value="1"/>
</dbReference>
<dbReference type="InterPro" id="IPR036641">
    <property type="entry name" value="HPT_dom_sf"/>
</dbReference>
<comment type="caution">
    <text evidence="22">The sequence shown here is derived from an EMBL/GenBank/DDBJ whole genome shotgun (WGS) entry which is preliminary data.</text>
</comment>
<dbReference type="InterPro" id="IPR036097">
    <property type="entry name" value="HisK_dim/P_sf"/>
</dbReference>
<evidence type="ECO:0000256" key="15">
    <source>
        <dbReference type="PROSITE-ProRule" id="PRU00169"/>
    </source>
</evidence>
<dbReference type="SMART" id="SM00388">
    <property type="entry name" value="HisKA"/>
    <property type="match status" value="1"/>
</dbReference>
<dbReference type="PROSITE" id="PS50894">
    <property type="entry name" value="HPT"/>
    <property type="match status" value="1"/>
</dbReference>